<proteinExistence type="predicted"/>
<reference evidence="3 4" key="1">
    <citation type="submission" date="2018-10" db="EMBL/GenBank/DDBJ databases">
        <title>Sequencing the genomes of 1000 actinobacteria strains.</title>
        <authorList>
            <person name="Klenk H.-P."/>
        </authorList>
    </citation>
    <scope>NUCLEOTIDE SEQUENCE [LARGE SCALE GENOMIC DNA]</scope>
    <source>
        <strain evidence="3 4">DSM 43911</strain>
    </source>
</reference>
<dbReference type="Proteomes" id="UP000272729">
    <property type="component" value="Unassembled WGS sequence"/>
</dbReference>
<sequence>MRGFRRRMGVLGAATAVLGATVTGLAGAHPDHGGGREAFPGEGVVDHDQHGGAAGHLPPVNRNVTLVGKAGVSHPGGTTGRVADVTAFGDYAYLNAFREPDCQTTGVHVVDLHDPAHPFEVTDAFIPTTDGNYVGEGIQILHVDNAYFQGDLLAHQNETCPGATPANAGGISLWNVTDPTHPQPVTLHTGDFTNPAGGLDATPNQTHSMRMWTSALDRRTYVVLVDDEELTDIDIMDITDPYHPVMVNDTLDLVELFGVDQATPANLTSIFSHDMMVNKIGSRYVMNMNYWDGGYVLLDVTDPRNVTLVAETDYAALDEERAARGQQISPEGNAHQSELSPNNKFLIGTDEDFNPYRVVATIDSGPYAGEQYTAVSASATPPVDENTTISGPVTFVGQACDPLPAGSGTALVERGVCSFQVKLDNITAAGYSAGIVFNTVREDCLSYVRMLASGTLPFLFVNRTTGLKLLGVPGVTDETACTTASPASGGEATTIRAVFDGWGYVRLFAADIPKAGAGSLTQVDTYAVPESQDPAYARGFGDLSVHEVAMDPDNSSIAYLSYYAAGFRVVQYGKNGIQEVGAFIDQGGNNFWGVEVWRDELGTKYVLASDRDFGLYVFQYTP</sequence>
<gene>
    <name evidence="3" type="ORF">DFJ66_1689</name>
</gene>
<comment type="caution">
    <text evidence="3">The sequence shown here is derived from an EMBL/GenBank/DDBJ whole genome shotgun (WGS) entry which is preliminary data.</text>
</comment>
<organism evidence="3 4">
    <name type="scientific">Saccharothrix variisporea</name>
    <dbReference type="NCBI Taxonomy" id="543527"/>
    <lineage>
        <taxon>Bacteria</taxon>
        <taxon>Bacillati</taxon>
        <taxon>Actinomycetota</taxon>
        <taxon>Actinomycetes</taxon>
        <taxon>Pseudonocardiales</taxon>
        <taxon>Pseudonocardiaceae</taxon>
        <taxon>Saccharothrix</taxon>
    </lineage>
</organism>
<evidence type="ECO:0000313" key="3">
    <source>
        <dbReference type="EMBL" id="RKT68504.1"/>
    </source>
</evidence>
<dbReference type="AlphaFoldDB" id="A0A495X615"/>
<evidence type="ECO:0000259" key="2">
    <source>
        <dbReference type="Pfam" id="PF02225"/>
    </source>
</evidence>
<keyword evidence="1" id="KW-0732">Signal</keyword>
<keyword evidence="4" id="KW-1185">Reference proteome</keyword>
<feature type="domain" description="PA" evidence="2">
    <location>
        <begin position="409"/>
        <end position="469"/>
    </location>
</feature>
<accession>A0A495X615</accession>
<evidence type="ECO:0000256" key="1">
    <source>
        <dbReference type="SAM" id="SignalP"/>
    </source>
</evidence>
<evidence type="ECO:0000313" key="4">
    <source>
        <dbReference type="Proteomes" id="UP000272729"/>
    </source>
</evidence>
<dbReference type="EMBL" id="RBXR01000001">
    <property type="protein sequence ID" value="RKT68504.1"/>
    <property type="molecule type" value="Genomic_DNA"/>
</dbReference>
<protein>
    <recommendedName>
        <fullName evidence="2">PA domain-containing protein</fullName>
    </recommendedName>
</protein>
<dbReference type="Pfam" id="PF02225">
    <property type="entry name" value="PA"/>
    <property type="match status" value="1"/>
</dbReference>
<dbReference type="InterPro" id="IPR003137">
    <property type="entry name" value="PA_domain"/>
</dbReference>
<feature type="chain" id="PRO_5019739351" description="PA domain-containing protein" evidence="1">
    <location>
        <begin position="29"/>
        <end position="622"/>
    </location>
</feature>
<dbReference type="Gene3D" id="3.50.30.30">
    <property type="match status" value="1"/>
</dbReference>
<name>A0A495X615_9PSEU</name>
<feature type="signal peptide" evidence="1">
    <location>
        <begin position="1"/>
        <end position="28"/>
    </location>
</feature>